<keyword evidence="7 17" id="KW-0677">Repeat</keyword>
<dbReference type="Gene3D" id="2.160.10.10">
    <property type="entry name" value="Hexapeptide repeat proteins"/>
    <property type="match status" value="1"/>
</dbReference>
<dbReference type="InterPro" id="IPR025877">
    <property type="entry name" value="MobA-like_NTP_Trfase"/>
</dbReference>
<dbReference type="GO" id="GO:0019134">
    <property type="term" value="F:glucosamine-1-phosphate N-acetyltransferase activity"/>
    <property type="evidence" value="ECO:0007669"/>
    <property type="project" value="UniProtKB-UniRule"/>
</dbReference>
<feature type="binding site" evidence="17">
    <location>
        <position position="389"/>
    </location>
    <ligand>
        <name>UDP-N-acetyl-alpha-D-glucosamine</name>
        <dbReference type="ChEBI" id="CHEBI:57705"/>
    </ligand>
</feature>
<dbReference type="GO" id="GO:0009252">
    <property type="term" value="P:peptidoglycan biosynthetic process"/>
    <property type="evidence" value="ECO:0007669"/>
    <property type="project" value="UniProtKB-UniRule"/>
</dbReference>
<feature type="binding site" evidence="17">
    <location>
        <position position="178"/>
    </location>
    <ligand>
        <name>UDP-N-acetyl-alpha-D-glucosamine</name>
        <dbReference type="ChEBI" id="CHEBI:57705"/>
    </ligand>
</feature>
<feature type="binding site" evidence="17">
    <location>
        <position position="428"/>
    </location>
    <ligand>
        <name>acetyl-CoA</name>
        <dbReference type="ChEBI" id="CHEBI:57288"/>
    </ligand>
</feature>
<feature type="region of interest" description="Disordered" evidence="18">
    <location>
        <begin position="494"/>
        <end position="535"/>
    </location>
</feature>
<dbReference type="HAMAP" id="MF_01631">
    <property type="entry name" value="GlmU"/>
    <property type="match status" value="1"/>
</dbReference>
<evidence type="ECO:0000256" key="10">
    <source>
        <dbReference type="ARBA" id="ARBA00022984"/>
    </source>
</evidence>
<dbReference type="EC" id="2.3.1.157" evidence="17"/>
<dbReference type="EMBL" id="FONZ01000007">
    <property type="protein sequence ID" value="SFF36753.1"/>
    <property type="molecule type" value="Genomic_DNA"/>
</dbReference>
<sequence length="535" mass="54353">MTTAQPAAVVVLAAGAGTRMRSATPKVLHALAGRTILGHALAAAQATDPDRIAVVVRHERDRVAAEAVARVPSALVVDQDDVPGTGRAVQCALSSLDAVAQAAAVRDEPGELPHGVDGPVLVLAGDIPLIDGATLRALVEAHVAGRNAVTVLTAIVPDATGYGRILRDDAGEVVAIVEHKDATDAQREVREINSSIFVFDAGVLRGALGRLGTDNAQGEVYLTDVLAIARTDGGKVRAVVAPDPALVEGVNDRVQLATLGAQLNRRLVEAHMRAGVTIVDPASTWIDVDVELGQDVTVLPGTQLHGATRVGAGATVGPDTTLRDVVVGEGATVTRTHGSGAVVGEGAEVGPFAFLRPGADLGAEGKIGAFVEVKNSQIGEGAKVPHLTYVGDATIGEHTNIGAGAIFANYDGVAKHRTVIGAYVKSGSGTRFVAPVTVGDGAYTGAGAVVREDVPAGALAVSGGAQHTVEGWVERRRAGSSSAQAAALAREASVAHLSPQARAERDQAAAAHHVDRPTPATPATPSGPHEGDSAR</sequence>
<evidence type="ECO:0000256" key="6">
    <source>
        <dbReference type="ARBA" id="ARBA00022723"/>
    </source>
</evidence>
<keyword evidence="21" id="KW-1185">Reference proteome</keyword>
<evidence type="ECO:0000256" key="4">
    <source>
        <dbReference type="ARBA" id="ARBA00022679"/>
    </source>
</evidence>
<feature type="binding site" evidence="17">
    <location>
        <begin position="409"/>
        <end position="410"/>
    </location>
    <ligand>
        <name>acetyl-CoA</name>
        <dbReference type="ChEBI" id="CHEBI:57288"/>
    </ligand>
</feature>
<evidence type="ECO:0000256" key="14">
    <source>
        <dbReference type="ARBA" id="ARBA00048247"/>
    </source>
</evidence>
<feature type="binding site" evidence="17">
    <location>
        <position position="163"/>
    </location>
    <ligand>
        <name>UDP-N-acetyl-alpha-D-glucosamine</name>
        <dbReference type="ChEBI" id="CHEBI:57705"/>
    </ligand>
</feature>
<dbReference type="GO" id="GO:0006048">
    <property type="term" value="P:UDP-N-acetylglucosamine biosynthetic process"/>
    <property type="evidence" value="ECO:0007669"/>
    <property type="project" value="UniProtKB-UniPathway"/>
</dbReference>
<feature type="domain" description="MobA-like NTP transferase" evidence="19">
    <location>
        <begin position="9"/>
        <end position="153"/>
    </location>
</feature>
<keyword evidence="8 17" id="KW-0460">Magnesium</keyword>
<dbReference type="NCBIfam" id="NF010932">
    <property type="entry name" value="PRK14352.1"/>
    <property type="match status" value="1"/>
</dbReference>
<evidence type="ECO:0000256" key="12">
    <source>
        <dbReference type="ARBA" id="ARBA00023315"/>
    </source>
</evidence>
<dbReference type="SUPFAM" id="SSF53448">
    <property type="entry name" value="Nucleotide-diphospho-sugar transferases"/>
    <property type="match status" value="1"/>
</dbReference>
<evidence type="ECO:0000256" key="5">
    <source>
        <dbReference type="ARBA" id="ARBA00022695"/>
    </source>
</evidence>
<dbReference type="NCBIfam" id="TIGR01173">
    <property type="entry name" value="glmU"/>
    <property type="match status" value="1"/>
</dbReference>
<evidence type="ECO:0000313" key="21">
    <source>
        <dbReference type="Proteomes" id="UP000198520"/>
    </source>
</evidence>
<dbReference type="GO" id="GO:0071555">
    <property type="term" value="P:cell wall organization"/>
    <property type="evidence" value="ECO:0007669"/>
    <property type="project" value="UniProtKB-KW"/>
</dbReference>
<feature type="region of interest" description="Pyrophosphorylase" evidence="17">
    <location>
        <begin position="1"/>
        <end position="253"/>
    </location>
</feature>
<comment type="cofactor">
    <cofactor evidence="17">
        <name>Mg(2+)</name>
        <dbReference type="ChEBI" id="CHEBI:18420"/>
    </cofactor>
    <text evidence="17">Binds 1 Mg(2+) ion per subunit.</text>
</comment>
<evidence type="ECO:0000313" key="20">
    <source>
        <dbReference type="EMBL" id="SFF36753.1"/>
    </source>
</evidence>
<evidence type="ECO:0000256" key="17">
    <source>
        <dbReference type="HAMAP-Rule" id="MF_01631"/>
    </source>
</evidence>
<keyword evidence="11 17" id="KW-0511">Multifunctional enzyme</keyword>
<comment type="similarity">
    <text evidence="2 17">In the N-terminal section; belongs to the N-acetylglucosamine-1-phosphate uridyltransferase family.</text>
</comment>
<comment type="pathway">
    <text evidence="17">Nucleotide-sugar biosynthesis; UDP-N-acetyl-alpha-D-glucosamine biosynthesis; N-acetyl-alpha-D-glucosamine 1-phosphate from alpha-D-glucosamine 6-phosphate (route II): step 2/2.</text>
</comment>
<feature type="binding site" evidence="17">
    <location>
        <position position="79"/>
    </location>
    <ligand>
        <name>UDP-N-acetyl-alpha-D-glucosamine</name>
        <dbReference type="ChEBI" id="CHEBI:57705"/>
    </ligand>
</feature>
<evidence type="ECO:0000256" key="16">
    <source>
        <dbReference type="ARBA" id="ARBA00049628"/>
    </source>
</evidence>
<dbReference type="GO" id="GO:0005737">
    <property type="term" value="C:cytoplasm"/>
    <property type="evidence" value="ECO:0007669"/>
    <property type="project" value="UniProtKB-SubCell"/>
</dbReference>
<dbReference type="PANTHER" id="PTHR43584:SF3">
    <property type="entry name" value="BIFUNCTIONAL PROTEIN GLMU"/>
    <property type="match status" value="1"/>
</dbReference>
<dbReference type="GO" id="GO:0003977">
    <property type="term" value="F:UDP-N-acetylglucosamine diphosphorylase activity"/>
    <property type="evidence" value="ECO:0007669"/>
    <property type="project" value="UniProtKB-UniRule"/>
</dbReference>
<feature type="binding site" evidence="17">
    <location>
        <position position="356"/>
    </location>
    <ligand>
        <name>UDP-N-acetyl-alpha-D-glucosamine</name>
        <dbReference type="ChEBI" id="CHEBI:57705"/>
    </ligand>
</feature>
<feature type="binding site" evidence="17">
    <location>
        <position position="374"/>
    </location>
    <ligand>
        <name>UDP-N-acetyl-alpha-D-glucosamine</name>
        <dbReference type="ChEBI" id="CHEBI:57705"/>
    </ligand>
</feature>
<dbReference type="InterPro" id="IPR050065">
    <property type="entry name" value="GlmU-like"/>
</dbReference>
<feature type="binding site" evidence="17">
    <location>
        <position position="400"/>
    </location>
    <ligand>
        <name>UDP-N-acetyl-alpha-D-glucosamine</name>
        <dbReference type="ChEBI" id="CHEBI:57705"/>
    </ligand>
</feature>
<feature type="compositionally biased region" description="Basic and acidic residues" evidence="18">
    <location>
        <begin position="502"/>
        <end position="516"/>
    </location>
</feature>
<dbReference type="EC" id="2.7.7.23" evidence="17"/>
<comment type="subcellular location">
    <subcellularLocation>
        <location evidence="17">Cytoplasm</location>
    </subcellularLocation>
</comment>
<evidence type="ECO:0000256" key="11">
    <source>
        <dbReference type="ARBA" id="ARBA00023268"/>
    </source>
</evidence>
<dbReference type="GO" id="GO:0000902">
    <property type="term" value="P:cell morphogenesis"/>
    <property type="evidence" value="ECO:0007669"/>
    <property type="project" value="UniProtKB-UniRule"/>
</dbReference>
<comment type="catalytic activity">
    <reaction evidence="14 17">
        <text>alpha-D-glucosamine 1-phosphate + acetyl-CoA = N-acetyl-alpha-D-glucosamine 1-phosphate + CoA + H(+)</text>
        <dbReference type="Rhea" id="RHEA:13725"/>
        <dbReference type="ChEBI" id="CHEBI:15378"/>
        <dbReference type="ChEBI" id="CHEBI:57287"/>
        <dbReference type="ChEBI" id="CHEBI:57288"/>
        <dbReference type="ChEBI" id="CHEBI:57776"/>
        <dbReference type="ChEBI" id="CHEBI:58516"/>
        <dbReference type="EC" id="2.3.1.157"/>
    </reaction>
</comment>
<feature type="binding site" evidence="17">
    <location>
        <position position="26"/>
    </location>
    <ligand>
        <name>UDP-N-acetyl-alpha-D-glucosamine</name>
        <dbReference type="ChEBI" id="CHEBI:57705"/>
    </ligand>
</feature>
<comment type="function">
    <text evidence="16 17">Catalyzes the last two sequential reactions in the de novo biosynthetic pathway for UDP-N-acetylglucosamine (UDP-GlcNAc). The C-terminal domain catalyzes the transfer of acetyl group from acetyl coenzyme A to glucosamine-1-phosphate (GlcN-1-P) to produce N-acetylglucosamine-1-phosphate (GlcNAc-1-P), which is converted into UDP-GlcNAc by the transfer of uridine 5-monophosphate (from uridine 5-triphosphate), a reaction catalyzed by the N-terminal domain.</text>
</comment>
<reference evidence="21" key="1">
    <citation type="submission" date="2016-10" db="EMBL/GenBank/DDBJ databases">
        <authorList>
            <person name="Varghese N."/>
            <person name="Submissions S."/>
        </authorList>
    </citation>
    <scope>NUCLEOTIDE SEQUENCE [LARGE SCALE GENOMIC DNA]</scope>
    <source>
        <strain evidence="21">DSM 19083</strain>
    </source>
</reference>
<name>A0A1I2I554_9MICO</name>
<dbReference type="GO" id="GO:0009245">
    <property type="term" value="P:lipid A biosynthetic process"/>
    <property type="evidence" value="ECO:0007669"/>
    <property type="project" value="UniProtKB-UniRule"/>
</dbReference>
<feature type="active site" description="Proton acceptor" evidence="17">
    <location>
        <position position="386"/>
    </location>
</feature>
<feature type="binding site" evidence="17">
    <location>
        <position position="126"/>
    </location>
    <ligand>
        <name>Mg(2+)</name>
        <dbReference type="ChEBI" id="CHEBI:18420"/>
    </ligand>
</feature>
<dbReference type="OrthoDB" id="9775031at2"/>
<evidence type="ECO:0000256" key="13">
    <source>
        <dbReference type="ARBA" id="ARBA00023316"/>
    </source>
</evidence>
<dbReference type="STRING" id="285351.SAMN04488035_2687"/>
<protein>
    <recommendedName>
        <fullName evidence="17">Bifunctional protein GlmU</fullName>
    </recommendedName>
    <domain>
        <recommendedName>
            <fullName evidence="17">UDP-N-acetylglucosamine pyrophosphorylase</fullName>
            <ecNumber evidence="17">2.7.7.23</ecNumber>
        </recommendedName>
        <alternativeName>
            <fullName evidence="17">N-acetylglucosamine-1-phosphate uridyltransferase</fullName>
        </alternativeName>
    </domain>
    <domain>
        <recommendedName>
            <fullName evidence="17">Glucosamine-1-phosphate N-acetyltransferase</fullName>
            <ecNumber evidence="17">2.3.1.157</ecNumber>
        </recommendedName>
    </domain>
</protein>
<feature type="binding site" evidence="17">
    <location>
        <begin position="84"/>
        <end position="85"/>
    </location>
    <ligand>
        <name>UDP-N-acetyl-alpha-D-glucosamine</name>
        <dbReference type="ChEBI" id="CHEBI:57705"/>
    </ligand>
</feature>
<organism evidence="20 21">
    <name type="scientific">Flavimobilis marinus</name>
    <dbReference type="NCBI Taxonomy" id="285351"/>
    <lineage>
        <taxon>Bacteria</taxon>
        <taxon>Bacillati</taxon>
        <taxon>Actinomycetota</taxon>
        <taxon>Actinomycetes</taxon>
        <taxon>Micrococcales</taxon>
        <taxon>Jonesiaceae</taxon>
        <taxon>Flavimobilis</taxon>
    </lineage>
</organism>
<feature type="binding site" evidence="17">
    <location>
        <position position="251"/>
    </location>
    <ligand>
        <name>Mg(2+)</name>
        <dbReference type="ChEBI" id="CHEBI:18420"/>
    </ligand>
</feature>
<dbReference type="UniPathway" id="UPA00973"/>
<gene>
    <name evidence="17" type="primary">glmU</name>
    <name evidence="20" type="ORF">SAMN04488035_2687</name>
</gene>
<dbReference type="UniPathway" id="UPA00113">
    <property type="reaction ID" value="UER00532"/>
</dbReference>
<dbReference type="CDD" id="cd02540">
    <property type="entry name" value="GT2_GlmU_N_bac"/>
    <property type="match status" value="1"/>
</dbReference>
<feature type="region of interest" description="N-acetyltransferase" evidence="17">
    <location>
        <begin position="275"/>
        <end position="535"/>
    </location>
</feature>
<keyword evidence="12 17" id="KW-0012">Acyltransferase</keyword>
<evidence type="ECO:0000256" key="1">
    <source>
        <dbReference type="ARBA" id="ARBA00007707"/>
    </source>
</evidence>
<dbReference type="GO" id="GO:0000287">
    <property type="term" value="F:magnesium ion binding"/>
    <property type="evidence" value="ECO:0007669"/>
    <property type="project" value="UniProtKB-UniRule"/>
</dbReference>
<dbReference type="Proteomes" id="UP000198520">
    <property type="component" value="Unassembled WGS sequence"/>
</dbReference>
<dbReference type="CDD" id="cd03353">
    <property type="entry name" value="LbH_GlmU_C"/>
    <property type="match status" value="1"/>
</dbReference>
<dbReference type="RefSeq" id="WP_093379834.1">
    <property type="nucleotide sequence ID" value="NZ_BNAN01000003.1"/>
</dbReference>
<dbReference type="GO" id="GO:0016020">
    <property type="term" value="C:membrane"/>
    <property type="evidence" value="ECO:0007669"/>
    <property type="project" value="GOC"/>
</dbReference>
<keyword evidence="13 17" id="KW-0961">Cell wall biogenesis/degradation</keyword>
<accession>A0A1I2I554</accession>
<dbReference type="InterPro" id="IPR029044">
    <property type="entry name" value="Nucleotide-diphossugar_trans"/>
</dbReference>
<comment type="subunit">
    <text evidence="17">Homotrimer.</text>
</comment>
<dbReference type="InterPro" id="IPR011004">
    <property type="entry name" value="Trimer_LpxA-like_sf"/>
</dbReference>
<dbReference type="Gene3D" id="3.90.550.10">
    <property type="entry name" value="Spore Coat Polysaccharide Biosynthesis Protein SpsA, Chain A"/>
    <property type="match status" value="1"/>
</dbReference>
<feature type="binding site" evidence="17">
    <location>
        <position position="446"/>
    </location>
    <ligand>
        <name>acetyl-CoA</name>
        <dbReference type="ChEBI" id="CHEBI:57288"/>
    </ligand>
</feature>
<dbReference type="Pfam" id="PF12804">
    <property type="entry name" value="NTP_transf_3"/>
    <property type="match status" value="1"/>
</dbReference>
<keyword evidence="9 17" id="KW-0133">Cell shape</keyword>
<feature type="binding site" evidence="17">
    <location>
        <position position="193"/>
    </location>
    <ligand>
        <name>UDP-N-acetyl-alpha-D-glucosamine</name>
        <dbReference type="ChEBI" id="CHEBI:57705"/>
    </ligand>
</feature>
<keyword evidence="3 17" id="KW-0963">Cytoplasm</keyword>
<comment type="pathway">
    <text evidence="17">Bacterial outer membrane biogenesis; LPS lipid A biosynthesis.</text>
</comment>
<feature type="region of interest" description="Linker" evidence="17">
    <location>
        <begin position="254"/>
        <end position="274"/>
    </location>
</feature>
<evidence type="ECO:0000256" key="3">
    <source>
        <dbReference type="ARBA" id="ARBA00022490"/>
    </source>
</evidence>
<dbReference type="InterPro" id="IPR005882">
    <property type="entry name" value="Bifunctional_GlmU"/>
</dbReference>
<dbReference type="AlphaFoldDB" id="A0A1I2I554"/>
<evidence type="ECO:0000256" key="15">
    <source>
        <dbReference type="ARBA" id="ARBA00048493"/>
    </source>
</evidence>
<comment type="pathway">
    <text evidence="17">Nucleotide-sugar biosynthesis; UDP-N-acetyl-alpha-D-glucosamine biosynthesis; UDP-N-acetyl-alpha-D-glucosamine from N-acetyl-alpha-D-glucosamine 1-phosphate: step 1/1.</text>
</comment>
<feature type="binding site" evidence="17">
    <location>
        <position position="251"/>
    </location>
    <ligand>
        <name>UDP-N-acetyl-alpha-D-glucosamine</name>
        <dbReference type="ChEBI" id="CHEBI:57705"/>
    </ligand>
</feature>
<evidence type="ECO:0000256" key="18">
    <source>
        <dbReference type="SAM" id="MobiDB-lite"/>
    </source>
</evidence>
<evidence type="ECO:0000256" key="2">
    <source>
        <dbReference type="ARBA" id="ARBA00007947"/>
    </source>
</evidence>
<comment type="caution">
    <text evidence="17">Lacks conserved residue(s) required for the propagation of feature annotation.</text>
</comment>
<dbReference type="InterPro" id="IPR038009">
    <property type="entry name" value="GlmU_C_LbH"/>
</dbReference>
<comment type="catalytic activity">
    <reaction evidence="15 17">
        <text>N-acetyl-alpha-D-glucosamine 1-phosphate + UTP + H(+) = UDP-N-acetyl-alpha-D-glucosamine + diphosphate</text>
        <dbReference type="Rhea" id="RHEA:13509"/>
        <dbReference type="ChEBI" id="CHEBI:15378"/>
        <dbReference type="ChEBI" id="CHEBI:33019"/>
        <dbReference type="ChEBI" id="CHEBI:46398"/>
        <dbReference type="ChEBI" id="CHEBI:57705"/>
        <dbReference type="ChEBI" id="CHEBI:57776"/>
        <dbReference type="EC" id="2.7.7.23"/>
    </reaction>
</comment>
<feature type="binding site" evidence="17">
    <location>
        <begin position="12"/>
        <end position="15"/>
    </location>
    <ligand>
        <name>UDP-N-acetyl-alpha-D-glucosamine</name>
        <dbReference type="ChEBI" id="CHEBI:57705"/>
    </ligand>
</feature>
<dbReference type="PANTHER" id="PTHR43584">
    <property type="entry name" value="NUCLEOTIDYL TRANSFERASE"/>
    <property type="match status" value="1"/>
</dbReference>
<proteinExistence type="inferred from homology"/>
<keyword evidence="10 17" id="KW-0573">Peptidoglycan synthesis</keyword>
<evidence type="ECO:0000256" key="7">
    <source>
        <dbReference type="ARBA" id="ARBA00022737"/>
    </source>
</evidence>
<keyword evidence="5 17" id="KW-0548">Nucleotidyltransferase</keyword>
<comment type="similarity">
    <text evidence="1 17">In the C-terminal section; belongs to the transferase hexapeptide repeat family.</text>
</comment>
<dbReference type="GO" id="GO:0008360">
    <property type="term" value="P:regulation of cell shape"/>
    <property type="evidence" value="ECO:0007669"/>
    <property type="project" value="UniProtKB-KW"/>
</dbReference>
<feature type="binding site" evidence="17">
    <location>
        <position position="403"/>
    </location>
    <ligand>
        <name>acetyl-CoA</name>
        <dbReference type="ChEBI" id="CHEBI:57288"/>
    </ligand>
</feature>
<keyword evidence="6 17" id="KW-0479">Metal-binding</keyword>
<dbReference type="SUPFAM" id="SSF51161">
    <property type="entry name" value="Trimeric LpxA-like enzymes"/>
    <property type="match status" value="1"/>
</dbReference>
<evidence type="ECO:0000256" key="9">
    <source>
        <dbReference type="ARBA" id="ARBA00022960"/>
    </source>
</evidence>
<evidence type="ECO:0000256" key="8">
    <source>
        <dbReference type="ARBA" id="ARBA00022842"/>
    </source>
</evidence>
<evidence type="ECO:0000259" key="19">
    <source>
        <dbReference type="Pfam" id="PF12804"/>
    </source>
</evidence>
<keyword evidence="4 17" id="KW-0808">Transferase</keyword>